<feature type="transmembrane region" description="Helical" evidence="2">
    <location>
        <begin position="43"/>
        <end position="65"/>
    </location>
</feature>
<accession>A0ABW3SD08</accession>
<protein>
    <submittedName>
        <fullName evidence="3">MFS transporter</fullName>
    </submittedName>
</protein>
<dbReference type="PANTHER" id="PTHR23530:SF1">
    <property type="entry name" value="PERMEASE, MAJOR FACILITATOR SUPERFAMILY-RELATED"/>
    <property type="match status" value="1"/>
</dbReference>
<dbReference type="Pfam" id="PF07690">
    <property type="entry name" value="MFS_1"/>
    <property type="match status" value="1"/>
</dbReference>
<keyword evidence="2" id="KW-0812">Transmembrane</keyword>
<keyword evidence="4" id="KW-1185">Reference proteome</keyword>
<feature type="transmembrane region" description="Helical" evidence="2">
    <location>
        <begin position="390"/>
        <end position="410"/>
    </location>
</feature>
<dbReference type="SUPFAM" id="SSF103473">
    <property type="entry name" value="MFS general substrate transporter"/>
    <property type="match status" value="1"/>
</dbReference>
<evidence type="ECO:0000256" key="1">
    <source>
        <dbReference type="ARBA" id="ARBA00004651"/>
    </source>
</evidence>
<dbReference type="InterPro" id="IPR011701">
    <property type="entry name" value="MFS"/>
</dbReference>
<evidence type="ECO:0000256" key="2">
    <source>
        <dbReference type="SAM" id="Phobius"/>
    </source>
</evidence>
<comment type="subcellular location">
    <subcellularLocation>
        <location evidence="1">Cell membrane</location>
        <topology evidence="1">Multi-pass membrane protein</topology>
    </subcellularLocation>
</comment>
<reference evidence="4" key="1">
    <citation type="journal article" date="2019" name="Int. J. Syst. Evol. Microbiol.">
        <title>The Global Catalogue of Microorganisms (GCM) 10K type strain sequencing project: providing services to taxonomists for standard genome sequencing and annotation.</title>
        <authorList>
            <consortium name="The Broad Institute Genomics Platform"/>
            <consortium name="The Broad Institute Genome Sequencing Center for Infectious Disease"/>
            <person name="Wu L."/>
            <person name="Ma J."/>
        </authorList>
    </citation>
    <scope>NUCLEOTIDE SEQUENCE [LARGE SCALE GENOMIC DNA]</scope>
    <source>
        <strain evidence="4">CCUG 48216</strain>
    </source>
</reference>
<name>A0ABW3SD08_9BACL</name>
<dbReference type="Proteomes" id="UP001597211">
    <property type="component" value="Unassembled WGS sequence"/>
</dbReference>
<sequence length="414" mass="44858">MFNEQAAKIFYLMNFITSLAGSTIFTTYSIYYVTQLGLSPLELVLVGTVLELTVLLFEGITGVIADTYSRKLSVVIGMFVMGAGFIFEGSIIWLQGFGLMVPVVLWVMFAQVLFGVGHTFVSGADSAWMVDEVGESAAGTVFLRAKRVALTASLLGIGISVALSLVSPNLPYLAGGFMYVVLGLLLIRGMKESRFVRAQSPDRTSHFQEMGRTWKSGARVIVRSPLLMVIVFVTLFSGAASEGYDRLWEIHLIQEIGFPNGMFTMAVWFGLISASSVVLGMLAVGFTEKKLDMSRDRAVSAAMFVLTSIRIVGILSLALATDFVWALASVLAVSVVVTVSEPIYATWLNMHLRSENRATVLSMVSQSDALGQTAGGPAVGWIGSRFRVRASLLAATVLLVPILGVFGRMLRKRQ</sequence>
<dbReference type="EMBL" id="JBHTKZ010000017">
    <property type="protein sequence ID" value="MFD1181841.1"/>
    <property type="molecule type" value="Genomic_DNA"/>
</dbReference>
<evidence type="ECO:0000313" key="4">
    <source>
        <dbReference type="Proteomes" id="UP001597211"/>
    </source>
</evidence>
<organism evidence="3 4">
    <name type="scientific">Paenibacillus timonensis</name>
    <dbReference type="NCBI Taxonomy" id="225915"/>
    <lineage>
        <taxon>Bacteria</taxon>
        <taxon>Bacillati</taxon>
        <taxon>Bacillota</taxon>
        <taxon>Bacilli</taxon>
        <taxon>Bacillales</taxon>
        <taxon>Paenibacillaceae</taxon>
        <taxon>Paenibacillus</taxon>
    </lineage>
</organism>
<dbReference type="InterPro" id="IPR053160">
    <property type="entry name" value="MFS_DHA3_Transporter"/>
</dbReference>
<dbReference type="InterPro" id="IPR036259">
    <property type="entry name" value="MFS_trans_sf"/>
</dbReference>
<feature type="transmembrane region" description="Helical" evidence="2">
    <location>
        <begin position="220"/>
        <end position="241"/>
    </location>
</feature>
<dbReference type="PANTHER" id="PTHR23530">
    <property type="entry name" value="TRANSPORT PROTEIN-RELATED"/>
    <property type="match status" value="1"/>
</dbReference>
<dbReference type="Gene3D" id="1.20.1250.20">
    <property type="entry name" value="MFS general substrate transporter like domains"/>
    <property type="match status" value="1"/>
</dbReference>
<feature type="transmembrane region" description="Helical" evidence="2">
    <location>
        <begin position="9"/>
        <end position="31"/>
    </location>
</feature>
<gene>
    <name evidence="3" type="ORF">ACFQ2Z_10765</name>
</gene>
<evidence type="ECO:0000313" key="3">
    <source>
        <dbReference type="EMBL" id="MFD1181841.1"/>
    </source>
</evidence>
<feature type="transmembrane region" description="Helical" evidence="2">
    <location>
        <begin position="298"/>
        <end position="319"/>
    </location>
</feature>
<comment type="caution">
    <text evidence="3">The sequence shown here is derived from an EMBL/GenBank/DDBJ whole genome shotgun (WGS) entry which is preliminary data.</text>
</comment>
<feature type="transmembrane region" description="Helical" evidence="2">
    <location>
        <begin position="148"/>
        <end position="166"/>
    </location>
</feature>
<feature type="transmembrane region" description="Helical" evidence="2">
    <location>
        <begin position="72"/>
        <end position="93"/>
    </location>
</feature>
<feature type="transmembrane region" description="Helical" evidence="2">
    <location>
        <begin position="261"/>
        <end position="286"/>
    </location>
</feature>
<feature type="transmembrane region" description="Helical" evidence="2">
    <location>
        <begin position="99"/>
        <end position="121"/>
    </location>
</feature>
<keyword evidence="2" id="KW-1133">Transmembrane helix</keyword>
<keyword evidence="2" id="KW-0472">Membrane</keyword>
<feature type="transmembrane region" description="Helical" evidence="2">
    <location>
        <begin position="325"/>
        <end position="347"/>
    </location>
</feature>
<proteinExistence type="predicted"/>
<feature type="transmembrane region" description="Helical" evidence="2">
    <location>
        <begin position="172"/>
        <end position="190"/>
    </location>
</feature>